<dbReference type="Pfam" id="PF23247">
    <property type="entry name" value="LRR_RPS2"/>
    <property type="match status" value="6"/>
</dbReference>
<protein>
    <recommendedName>
        <fullName evidence="2">Disease resistance protein At4g27190-like leucine-rich repeats domain-containing protein</fullName>
    </recommendedName>
</protein>
<proteinExistence type="predicted"/>
<dbReference type="PANTHER" id="PTHR33463:SF204">
    <property type="entry name" value="NB-ARC DOMAIN-CONTAINING PROTEIN"/>
    <property type="match status" value="1"/>
</dbReference>
<comment type="caution">
    <text evidence="3">The sequence shown here is derived from an EMBL/GenBank/DDBJ whole genome shotgun (WGS) entry which is preliminary data.</text>
</comment>
<dbReference type="InterPro" id="IPR032675">
    <property type="entry name" value="LRR_dom_sf"/>
</dbReference>
<dbReference type="Proteomes" id="UP000813462">
    <property type="component" value="Unassembled WGS sequence"/>
</dbReference>
<feature type="domain" description="Disease resistance protein At4g27190-like leucine-rich repeats" evidence="2">
    <location>
        <begin position="742"/>
        <end position="877"/>
    </location>
</feature>
<evidence type="ECO:0000313" key="3">
    <source>
        <dbReference type="EMBL" id="KAH7514760.1"/>
    </source>
</evidence>
<dbReference type="PANTHER" id="PTHR33463">
    <property type="entry name" value="NB-ARC DOMAIN-CONTAINING PROTEIN-RELATED"/>
    <property type="match status" value="1"/>
</dbReference>
<feature type="domain" description="Disease resistance protein At4g27190-like leucine-rich repeats" evidence="2">
    <location>
        <begin position="257"/>
        <end position="379"/>
    </location>
</feature>
<accession>A0A978UIX9</accession>
<dbReference type="Gene3D" id="3.80.10.10">
    <property type="entry name" value="Ribonuclease Inhibitor"/>
    <property type="match status" value="4"/>
</dbReference>
<evidence type="ECO:0000259" key="2">
    <source>
        <dbReference type="Pfam" id="PF23247"/>
    </source>
</evidence>
<dbReference type="InterPro" id="IPR050905">
    <property type="entry name" value="Plant_NBS-LRR"/>
</dbReference>
<name>A0A978UIX9_ZIZJJ</name>
<evidence type="ECO:0000256" key="1">
    <source>
        <dbReference type="ARBA" id="ARBA00022821"/>
    </source>
</evidence>
<dbReference type="AlphaFoldDB" id="A0A978UIX9"/>
<dbReference type="InterPro" id="IPR057135">
    <property type="entry name" value="At4g27190-like_LRR"/>
</dbReference>
<sequence length="975" mass="111695">MSKSIRDASVHYLFDEKVGFPCLEELVIKGLHKLTTLWHTQLDPNSFCKLREIFVEDCQSLIHVLVPRILKRLESSVQVLNIRNCDSLEAVFNVKETDDALLSPQLALIFSCRNPCEVQIVNCRSLKNVFPAFIARHRNLEKLQKLKIQNCEMLEQIVGEEVGVEGEAITPKFVFPSAKYVFLYNLPQLRSFYPGIHTSKWPSLIHFGVYKCDKLEMLAAESSCFQRHHQLDMPTYNQVFFLYEKDSFSNLEALVLDIKETSCGSLPVVDFFKIKYLVLYYQHITSAVPPSVLFRKCRNLETLDVNDGNFEEIYIHEGSLDGEKHLDGTLTSLKHLKIFGMNKLKHVWKDNSHLAGPVFPNLETLAVDDCPRLKNIVSPAISFRNIVELQVTNCDGMKHLITYSVAKSVINLKKMTVQNCQRMIEIVASDDDQGDGENEITFSRLEYLELSDLPNLKGFCSRNYNVIFPFFMTDCKELGPFILDRMSKSTGDAAVHYLFDEKVSFPGLEELVIKGVRKLTTLWHTQLDPNSFCKLREIFVEDCQSLIHVLVPRILKRLESSVEVLNISNCDSLEAVFNVKETDDALSSPQSALIFSCRNLCEVQIVACRSLKNVFPAIVARNRNLEKLQKLKIENCEMLEQIVGEEVGVEVEAIMPKFVFPSAKYVLLYNLPHLRNFYPGIHTSKWPSLIHFGVYRCDKLEMLAAESSCFQRHHQLGMPTYNQVFFLYEKDSFSKLEALVLDIKETSCGSLPVVDFFKIKYLVLYCQNITSAVPSSVLFRKCRNLETLDVNDGNFEEIYIHEGSLDGEEHQEPVFPNLETLDVGDCPRLKNIVSSALSFRKIVELEVANCDGMKHLLTYSVAKSFINLEKMTVQNCQRMIEIIATDNDQRDGENEITFSRLEYLELSDLQNLKGFCSRNYNVRFPIFITISASHCGVSNFELFHEKHWIYFATRLSPDFEVGRGDQLVKTKSMRG</sequence>
<dbReference type="EMBL" id="JAEACU010000011">
    <property type="protein sequence ID" value="KAH7514760.1"/>
    <property type="molecule type" value="Genomic_DNA"/>
</dbReference>
<feature type="domain" description="Disease resistance protein At4g27190-like leucine-rich repeats" evidence="2">
    <location>
        <begin position="25"/>
        <end position="98"/>
    </location>
</feature>
<dbReference type="SUPFAM" id="SSF52047">
    <property type="entry name" value="RNI-like"/>
    <property type="match status" value="3"/>
</dbReference>
<evidence type="ECO:0000313" key="4">
    <source>
        <dbReference type="Proteomes" id="UP000813462"/>
    </source>
</evidence>
<feature type="domain" description="Disease resistance protein At4g27190-like leucine-rich repeats" evidence="2">
    <location>
        <begin position="511"/>
        <end position="584"/>
    </location>
</feature>
<reference evidence="3" key="1">
    <citation type="journal article" date="2021" name="Front. Plant Sci.">
        <title>Chromosome-Scale Genome Assembly for Chinese Sour Jujube and Insights Into Its Genome Evolution and Domestication Signature.</title>
        <authorList>
            <person name="Shen L.-Y."/>
            <person name="Luo H."/>
            <person name="Wang X.-L."/>
            <person name="Wang X.-M."/>
            <person name="Qiu X.-J."/>
            <person name="Liu H."/>
            <person name="Zhou S.-S."/>
            <person name="Jia K.-H."/>
            <person name="Nie S."/>
            <person name="Bao Y.-T."/>
            <person name="Zhang R.-G."/>
            <person name="Yun Q.-Z."/>
            <person name="Chai Y.-H."/>
            <person name="Lu J.-Y."/>
            <person name="Li Y."/>
            <person name="Zhao S.-W."/>
            <person name="Mao J.-F."/>
            <person name="Jia S.-G."/>
            <person name="Mao Y.-M."/>
        </authorList>
    </citation>
    <scope>NUCLEOTIDE SEQUENCE</scope>
    <source>
        <strain evidence="3">AT0</strain>
        <tissue evidence="3">Leaf</tissue>
    </source>
</reference>
<keyword evidence="1" id="KW-0611">Plant defense</keyword>
<gene>
    <name evidence="3" type="ORF">FEM48_Zijuj11G0124700</name>
</gene>
<feature type="domain" description="Disease resistance protein At4g27190-like leucine-rich repeats" evidence="2">
    <location>
        <begin position="593"/>
        <end position="637"/>
    </location>
</feature>
<organism evidence="3 4">
    <name type="scientific">Ziziphus jujuba var. spinosa</name>
    <dbReference type="NCBI Taxonomy" id="714518"/>
    <lineage>
        <taxon>Eukaryota</taxon>
        <taxon>Viridiplantae</taxon>
        <taxon>Streptophyta</taxon>
        <taxon>Embryophyta</taxon>
        <taxon>Tracheophyta</taxon>
        <taxon>Spermatophyta</taxon>
        <taxon>Magnoliopsida</taxon>
        <taxon>eudicotyledons</taxon>
        <taxon>Gunneridae</taxon>
        <taxon>Pentapetalae</taxon>
        <taxon>rosids</taxon>
        <taxon>fabids</taxon>
        <taxon>Rosales</taxon>
        <taxon>Rhamnaceae</taxon>
        <taxon>Paliureae</taxon>
        <taxon>Ziziphus</taxon>
    </lineage>
</organism>
<feature type="domain" description="Disease resistance protein At4g27190-like leucine-rich repeats" evidence="2">
    <location>
        <begin position="108"/>
        <end position="152"/>
    </location>
</feature>
<dbReference type="SUPFAM" id="SSF52058">
    <property type="entry name" value="L domain-like"/>
    <property type="match status" value="2"/>
</dbReference>